<reference evidence="3 4" key="1">
    <citation type="submission" date="2020-08" db="EMBL/GenBank/DDBJ databases">
        <title>Genomic Encyclopedia of Type Strains, Phase IV (KMG-IV): sequencing the most valuable type-strain genomes for metagenomic binning, comparative biology and taxonomic classification.</title>
        <authorList>
            <person name="Goeker M."/>
        </authorList>
    </citation>
    <scope>NUCLEOTIDE SEQUENCE [LARGE SCALE GENOMIC DNA]</scope>
    <source>
        <strain evidence="3 4">DSM 29854</strain>
    </source>
</reference>
<organism evidence="3 4">
    <name type="scientific">Rufibacter quisquiliarum</name>
    <dbReference type="NCBI Taxonomy" id="1549639"/>
    <lineage>
        <taxon>Bacteria</taxon>
        <taxon>Pseudomonadati</taxon>
        <taxon>Bacteroidota</taxon>
        <taxon>Cytophagia</taxon>
        <taxon>Cytophagales</taxon>
        <taxon>Hymenobacteraceae</taxon>
        <taxon>Rufibacter</taxon>
    </lineage>
</organism>
<dbReference type="SUPFAM" id="SSF51445">
    <property type="entry name" value="(Trans)glycosidases"/>
    <property type="match status" value="1"/>
</dbReference>
<dbReference type="SUPFAM" id="SSF49265">
    <property type="entry name" value="Fibronectin type III"/>
    <property type="match status" value="1"/>
</dbReference>
<evidence type="ECO:0000313" key="4">
    <source>
        <dbReference type="Proteomes" id="UP000563094"/>
    </source>
</evidence>
<accession>A0A839GXL3</accession>
<dbReference type="PANTHER" id="PTHR43405">
    <property type="entry name" value="GLYCOSYL HYDROLASE DIGH"/>
    <property type="match status" value="1"/>
</dbReference>
<proteinExistence type="predicted"/>
<name>A0A839GXL3_9BACT</name>
<evidence type="ECO:0000259" key="2">
    <source>
        <dbReference type="PROSITE" id="PS50853"/>
    </source>
</evidence>
<dbReference type="InterPro" id="IPR013783">
    <property type="entry name" value="Ig-like_fold"/>
</dbReference>
<dbReference type="Pfam" id="PF02638">
    <property type="entry name" value="GHL10"/>
    <property type="match status" value="1"/>
</dbReference>
<evidence type="ECO:0000256" key="1">
    <source>
        <dbReference type="ARBA" id="ARBA00022729"/>
    </source>
</evidence>
<keyword evidence="4" id="KW-1185">Reference proteome</keyword>
<keyword evidence="1" id="KW-0732">Signal</keyword>
<gene>
    <name evidence="3" type="ORF">FHS90_004315</name>
</gene>
<dbReference type="InterPro" id="IPR017853">
    <property type="entry name" value="GH"/>
</dbReference>
<dbReference type="PROSITE" id="PS50853">
    <property type="entry name" value="FN3"/>
    <property type="match status" value="1"/>
</dbReference>
<keyword evidence="3" id="KW-0449">Lipoprotein</keyword>
<dbReference type="InterPro" id="IPR003961">
    <property type="entry name" value="FN3_dom"/>
</dbReference>
<dbReference type="InterPro" id="IPR003790">
    <property type="entry name" value="GHL10"/>
</dbReference>
<dbReference type="PANTHER" id="PTHR43405:SF1">
    <property type="entry name" value="GLYCOSYL HYDROLASE DIGH"/>
    <property type="match status" value="1"/>
</dbReference>
<dbReference type="RefSeq" id="WP_182514409.1">
    <property type="nucleotide sequence ID" value="NZ_JACJIQ010000024.1"/>
</dbReference>
<dbReference type="InterPro" id="IPR052177">
    <property type="entry name" value="Divisome_Glycosyl_Hydrolase"/>
</dbReference>
<evidence type="ECO:0000313" key="3">
    <source>
        <dbReference type="EMBL" id="MBA9079577.1"/>
    </source>
</evidence>
<dbReference type="Gene3D" id="2.60.40.10">
    <property type="entry name" value="Immunoglobulins"/>
    <property type="match status" value="1"/>
</dbReference>
<dbReference type="InterPro" id="IPR036116">
    <property type="entry name" value="FN3_sf"/>
</dbReference>
<protein>
    <submittedName>
        <fullName evidence="3">Uncharacterized lipoprotein YddW (UPF0748 family)</fullName>
    </submittedName>
</protein>
<dbReference type="EMBL" id="JACJIQ010000024">
    <property type="protein sequence ID" value="MBA9079577.1"/>
    <property type="molecule type" value="Genomic_DNA"/>
</dbReference>
<comment type="caution">
    <text evidence="3">The sequence shown here is derived from an EMBL/GenBank/DDBJ whole genome shotgun (WGS) entry which is preliminary data.</text>
</comment>
<sequence>MKYFVRLTLLIFAHLVLAFTGFSQALPTREFRGVWVATVSNLDWPVQGASAESQKNHLRQIFDKVKEANLNAVFFQVRTEGDAFYRSRQEPWSRYLTGYMGKDPGYDPLAFAIEEAHARGLELHAWFNPFRVNAASFPDKKYAPTHITVLKPEWVLSFANGKRILNPGIPAVREYVAGVIQEVAANYAVDGVHFDDYFYPYAEGPFLGISREDAQTFAQFGKGFPTVKDWRRFNVTETIRLVQERLQATRPAARFGISPFGLWKNGTPVGTTGMDAYNVIGADALAWLEKGYVDYLTPQLYWPIGGKQDYQKLLEWWADQTSAHGRHLYAGHYPGRLGFTRQELPNQIKINRENRNRNSMGSVLFRVSDVIQADGTLFPTLKDSAFRLPALPPALPWKKGQSPAAPAFLSFSKNDSTHSYTLSWQRSEENREAFKRYAVYQLGEYPEPMAALPDGSLLAVTTGEALEVPAPQFEQGGPYWLVTEVGPSNLESSWSNLISRLETAEAPVVAVAPQPLPDPVPVLVEPLQREVFTASPAFQFKWEATQPAEAFHFQWSRDPEFLVLLEEQTEVPDSVTARSFANLSAGASYYFRVRSKQGNAWGNWSPSYKVSVSQAPQQTVTAPKEERLKVFPTLAGGPLVMEVTLNRKEVVKAELLSLDGKLVSKPFRKKVAAGRQLVQIKRKRIKAGLYLLVVKIGEEQLTQRVMLP</sequence>
<dbReference type="AlphaFoldDB" id="A0A839GXL3"/>
<feature type="domain" description="Fibronectin type-III" evidence="2">
    <location>
        <begin position="523"/>
        <end position="615"/>
    </location>
</feature>
<dbReference type="Gene3D" id="3.20.20.80">
    <property type="entry name" value="Glycosidases"/>
    <property type="match status" value="1"/>
</dbReference>
<dbReference type="Proteomes" id="UP000563094">
    <property type="component" value="Unassembled WGS sequence"/>
</dbReference>